<accession>A0ABT9HNI8</accession>
<dbReference type="EMBL" id="JAVAIM010000001">
    <property type="protein sequence ID" value="MDP4574427.1"/>
    <property type="molecule type" value="Genomic_DNA"/>
</dbReference>
<feature type="region of interest" description="Disordered" evidence="1">
    <location>
        <begin position="207"/>
        <end position="238"/>
    </location>
</feature>
<evidence type="ECO:0000313" key="5">
    <source>
        <dbReference type="Proteomes" id="UP001240639"/>
    </source>
</evidence>
<proteinExistence type="predicted"/>
<dbReference type="Pfam" id="PF05036">
    <property type="entry name" value="SPOR"/>
    <property type="match status" value="1"/>
</dbReference>
<evidence type="ECO:0000313" key="4">
    <source>
        <dbReference type="EMBL" id="MDP4574427.1"/>
    </source>
</evidence>
<dbReference type="InterPro" id="IPR052748">
    <property type="entry name" value="ISR_Activator"/>
</dbReference>
<dbReference type="InterPro" id="IPR011990">
    <property type="entry name" value="TPR-like_helical_dom_sf"/>
</dbReference>
<dbReference type="InterPro" id="IPR007730">
    <property type="entry name" value="SPOR-like_dom"/>
</dbReference>
<dbReference type="Gene3D" id="3.30.70.1070">
    <property type="entry name" value="Sporulation related repeat"/>
    <property type="match status" value="1"/>
</dbReference>
<name>A0ABT9HNI8_9SPHN</name>
<evidence type="ECO:0000256" key="1">
    <source>
        <dbReference type="SAM" id="MobiDB-lite"/>
    </source>
</evidence>
<comment type="caution">
    <text evidence="4">The sequence shown here is derived from an EMBL/GenBank/DDBJ whole genome shotgun (WGS) entry which is preliminary data.</text>
</comment>
<dbReference type="Gene3D" id="1.25.40.10">
    <property type="entry name" value="Tetratricopeptide repeat domain"/>
    <property type="match status" value="1"/>
</dbReference>
<feature type="domain" description="SPOR" evidence="3">
    <location>
        <begin position="267"/>
        <end position="344"/>
    </location>
</feature>
<dbReference type="SUPFAM" id="SSF81901">
    <property type="entry name" value="HCP-like"/>
    <property type="match status" value="1"/>
</dbReference>
<dbReference type="PANTHER" id="PTHR45011:SF1">
    <property type="entry name" value="DAP3-BINDING CELL DEATH ENHANCER 1"/>
    <property type="match status" value="1"/>
</dbReference>
<dbReference type="InterPro" id="IPR036680">
    <property type="entry name" value="SPOR-like_sf"/>
</dbReference>
<gene>
    <name evidence="4" type="ORF">Q9K02_04655</name>
</gene>
<dbReference type="InterPro" id="IPR006597">
    <property type="entry name" value="Sel1-like"/>
</dbReference>
<evidence type="ECO:0000256" key="2">
    <source>
        <dbReference type="SAM" id="SignalP"/>
    </source>
</evidence>
<dbReference type="RefSeq" id="WP_305931840.1">
    <property type="nucleotide sequence ID" value="NZ_JAVAIM010000001.1"/>
</dbReference>
<dbReference type="PROSITE" id="PS51724">
    <property type="entry name" value="SPOR"/>
    <property type="match status" value="1"/>
</dbReference>
<evidence type="ECO:0000259" key="3">
    <source>
        <dbReference type="PROSITE" id="PS51724"/>
    </source>
</evidence>
<organism evidence="4 5">
    <name type="scientific">Qipengyuania profundimaris</name>
    <dbReference type="NCBI Taxonomy" id="3067652"/>
    <lineage>
        <taxon>Bacteria</taxon>
        <taxon>Pseudomonadati</taxon>
        <taxon>Pseudomonadota</taxon>
        <taxon>Alphaproteobacteria</taxon>
        <taxon>Sphingomonadales</taxon>
        <taxon>Erythrobacteraceae</taxon>
        <taxon>Qipengyuania</taxon>
    </lineage>
</organism>
<protein>
    <submittedName>
        <fullName evidence="4">SPOR domain-containing protein</fullName>
    </submittedName>
</protein>
<dbReference type="SUPFAM" id="SSF110997">
    <property type="entry name" value="Sporulation related repeat"/>
    <property type="match status" value="1"/>
</dbReference>
<dbReference type="SMART" id="SM00671">
    <property type="entry name" value="SEL1"/>
    <property type="match status" value="3"/>
</dbReference>
<dbReference type="Pfam" id="PF08238">
    <property type="entry name" value="Sel1"/>
    <property type="match status" value="2"/>
</dbReference>
<feature type="chain" id="PRO_5045251885" evidence="2">
    <location>
        <begin position="27"/>
        <end position="344"/>
    </location>
</feature>
<keyword evidence="5" id="KW-1185">Reference proteome</keyword>
<dbReference type="Proteomes" id="UP001240639">
    <property type="component" value="Unassembled WGS sequence"/>
</dbReference>
<reference evidence="4 5" key="1">
    <citation type="submission" date="2023-08" db="EMBL/GenBank/DDBJ databases">
        <title>genomic of G39.</title>
        <authorList>
            <person name="Wang Y."/>
        </authorList>
    </citation>
    <scope>NUCLEOTIDE SEQUENCE [LARGE SCALE GENOMIC DNA]</scope>
    <source>
        <strain evidence="4 5">G39</strain>
    </source>
</reference>
<sequence length="344" mass="36095">MIGKSKNVGMALCAAIAASLAVPASADVKDGVDAWSRGDYAAAVREWVAPAQAGDADAQFNLAQAYRLGRGVDTDLAQAEALYARAAAQGHVQAADNYGLLLFQREQREQALPYIEAAATRGDPRAQYILGIAHFNGDLVAKDWGRAYALLTLANSTGLPQAKGALAQMDDYIPLADRQAAQVLASQLKSEAEAARARELAAVDLAVGTPESAPPSTPAARPSPVRETRGADFAQTPRPVTVARAEPTVSTMPKPESLVVAPSPQADRAQSPWKLQLGAFGVAGNADRLWEKVSQTPALAGRAKLKEPAGRLTKLLAGGFESRDAATSACAQLKRGGYECLVTR</sequence>
<keyword evidence="2" id="KW-0732">Signal</keyword>
<feature type="signal peptide" evidence="2">
    <location>
        <begin position="1"/>
        <end position="26"/>
    </location>
</feature>
<dbReference type="PANTHER" id="PTHR45011">
    <property type="entry name" value="DAP3-BINDING CELL DEATH ENHANCER 1"/>
    <property type="match status" value="1"/>
</dbReference>